<reference evidence="2" key="1">
    <citation type="journal article" date="2020" name="Stud. Mycol.">
        <title>101 Dothideomycetes genomes: a test case for predicting lifestyles and emergence of pathogens.</title>
        <authorList>
            <person name="Haridas S."/>
            <person name="Albert R."/>
            <person name="Binder M."/>
            <person name="Bloem J."/>
            <person name="Labutti K."/>
            <person name="Salamov A."/>
            <person name="Andreopoulos B."/>
            <person name="Baker S."/>
            <person name="Barry K."/>
            <person name="Bills G."/>
            <person name="Bluhm B."/>
            <person name="Cannon C."/>
            <person name="Castanera R."/>
            <person name="Culley D."/>
            <person name="Daum C."/>
            <person name="Ezra D."/>
            <person name="Gonzalez J."/>
            <person name="Henrissat B."/>
            <person name="Kuo A."/>
            <person name="Liang C."/>
            <person name="Lipzen A."/>
            <person name="Lutzoni F."/>
            <person name="Magnuson J."/>
            <person name="Mondo S."/>
            <person name="Nolan M."/>
            <person name="Ohm R."/>
            <person name="Pangilinan J."/>
            <person name="Park H.-J."/>
            <person name="Ramirez L."/>
            <person name="Alfaro M."/>
            <person name="Sun H."/>
            <person name="Tritt A."/>
            <person name="Yoshinaga Y."/>
            <person name="Zwiers L.-H."/>
            <person name="Turgeon B."/>
            <person name="Goodwin S."/>
            <person name="Spatafora J."/>
            <person name="Crous P."/>
            <person name="Grigoriev I."/>
        </authorList>
    </citation>
    <scope>NUCLEOTIDE SEQUENCE</scope>
    <source>
        <strain evidence="2">CBS 121739</strain>
    </source>
</reference>
<dbReference type="AlphaFoldDB" id="A0A6A6WG76"/>
<gene>
    <name evidence="2" type="ORF">EJ05DRAFT_498111</name>
</gene>
<organism evidence="2 3">
    <name type="scientific">Pseudovirgaria hyperparasitica</name>
    <dbReference type="NCBI Taxonomy" id="470096"/>
    <lineage>
        <taxon>Eukaryota</taxon>
        <taxon>Fungi</taxon>
        <taxon>Dikarya</taxon>
        <taxon>Ascomycota</taxon>
        <taxon>Pezizomycotina</taxon>
        <taxon>Dothideomycetes</taxon>
        <taxon>Dothideomycetes incertae sedis</taxon>
        <taxon>Acrospermales</taxon>
        <taxon>Acrospermaceae</taxon>
        <taxon>Pseudovirgaria</taxon>
    </lineage>
</organism>
<sequence length="389" mass="39026">MKNSLILSLPFLISISSATPIQRSHIHRREVPQEHSHEAILRTVNTLLKTNNPDNIQDAVFGLLGNAAASTGQGNIADTDCLQQATADQAFTNAKAASDTPGMTAALLYRALERNTGKVGLASTPCTALTATNPEIAALTQHQDPASADAAQGNKALTLELARQIASVGGDPLDALKAGTFAPGDVNDPTARGNSCDDADDAQGCIESLGLRVDDATEAEIRDAVAGAGGAGAEADAGAGTMTMTVMSDVPVASTAVDPAAAVVGCGAPGATAAVVATPTPTPTPTAVADPAPADATALDLGLCADPTIVFGGPFDGRKEDAFQPADTATFTHGSALGIKVITDFICQQLEVKCKASADAIAACNQGAADAQGAQGQGAADAFNRALGF</sequence>
<evidence type="ECO:0000256" key="1">
    <source>
        <dbReference type="SAM" id="SignalP"/>
    </source>
</evidence>
<dbReference type="PANTHER" id="PTHR34587">
    <property type="entry name" value="VWFA DOMAIN-CONTAINING PROTEIN"/>
    <property type="match status" value="1"/>
</dbReference>
<dbReference type="EMBL" id="ML996568">
    <property type="protein sequence ID" value="KAF2760141.1"/>
    <property type="molecule type" value="Genomic_DNA"/>
</dbReference>
<dbReference type="GeneID" id="54487689"/>
<protein>
    <recommendedName>
        <fullName evidence="4">Cell wall protein</fullName>
    </recommendedName>
</protein>
<dbReference type="InterPro" id="IPR053216">
    <property type="entry name" value="Appressorial_penetr-assoc"/>
</dbReference>
<evidence type="ECO:0000313" key="2">
    <source>
        <dbReference type="EMBL" id="KAF2760141.1"/>
    </source>
</evidence>
<name>A0A6A6WG76_9PEZI</name>
<proteinExistence type="predicted"/>
<feature type="chain" id="PRO_5025657831" description="Cell wall protein" evidence="1">
    <location>
        <begin position="19"/>
        <end position="389"/>
    </location>
</feature>
<keyword evidence="3" id="KW-1185">Reference proteome</keyword>
<accession>A0A6A6WG76</accession>
<keyword evidence="1" id="KW-0732">Signal</keyword>
<evidence type="ECO:0008006" key="4">
    <source>
        <dbReference type="Google" id="ProtNLM"/>
    </source>
</evidence>
<evidence type="ECO:0000313" key="3">
    <source>
        <dbReference type="Proteomes" id="UP000799437"/>
    </source>
</evidence>
<dbReference type="RefSeq" id="XP_033602592.1">
    <property type="nucleotide sequence ID" value="XM_033746635.1"/>
</dbReference>
<dbReference type="PANTHER" id="PTHR34587:SF1">
    <property type="entry name" value="CIRCUMSPOROZOITE PROTEIN"/>
    <property type="match status" value="1"/>
</dbReference>
<dbReference type="Proteomes" id="UP000799437">
    <property type="component" value="Unassembled WGS sequence"/>
</dbReference>
<feature type="signal peptide" evidence="1">
    <location>
        <begin position="1"/>
        <end position="18"/>
    </location>
</feature>
<dbReference type="OrthoDB" id="2153847at2759"/>